<feature type="domain" description="ABC transmembrane type-1" evidence="11">
    <location>
        <begin position="22"/>
        <end position="201"/>
    </location>
</feature>
<dbReference type="AlphaFoldDB" id="A0AB39BSX3"/>
<feature type="transmembrane region" description="Helical" evidence="10">
    <location>
        <begin position="26"/>
        <end position="46"/>
    </location>
</feature>
<protein>
    <submittedName>
        <fullName evidence="12">ABC transporter permease/substrate-binding protein</fullName>
    </submittedName>
</protein>
<dbReference type="Gene3D" id="3.40.190.120">
    <property type="entry name" value="Osmoprotection protein (prox), domain 2"/>
    <property type="match status" value="1"/>
</dbReference>
<evidence type="ECO:0000256" key="8">
    <source>
        <dbReference type="ARBA" id="ARBA00035642"/>
    </source>
</evidence>
<dbReference type="Gene3D" id="3.40.190.10">
    <property type="entry name" value="Periplasmic binding protein-like II"/>
    <property type="match status" value="1"/>
</dbReference>
<evidence type="ECO:0000256" key="10">
    <source>
        <dbReference type="RuleBase" id="RU363032"/>
    </source>
</evidence>
<feature type="transmembrane region" description="Helical" evidence="10">
    <location>
        <begin position="53"/>
        <end position="71"/>
    </location>
</feature>
<evidence type="ECO:0000259" key="11">
    <source>
        <dbReference type="PROSITE" id="PS50928"/>
    </source>
</evidence>
<evidence type="ECO:0000256" key="9">
    <source>
        <dbReference type="ARBA" id="ARBA00035652"/>
    </source>
</evidence>
<evidence type="ECO:0000256" key="1">
    <source>
        <dbReference type="ARBA" id="ARBA00004651"/>
    </source>
</evidence>
<dbReference type="CDD" id="cd13610">
    <property type="entry name" value="PBP2_ChoS"/>
    <property type="match status" value="1"/>
</dbReference>
<dbReference type="GO" id="GO:0022857">
    <property type="term" value="F:transmembrane transporter activity"/>
    <property type="evidence" value="ECO:0007669"/>
    <property type="project" value="InterPro"/>
</dbReference>
<keyword evidence="4 10" id="KW-0812">Transmembrane</keyword>
<dbReference type="GO" id="GO:0006865">
    <property type="term" value="P:amino acid transport"/>
    <property type="evidence" value="ECO:0007669"/>
    <property type="project" value="UniProtKB-KW"/>
</dbReference>
<keyword evidence="3 10" id="KW-0813">Transport</keyword>
<evidence type="ECO:0000256" key="2">
    <source>
        <dbReference type="ARBA" id="ARBA00007069"/>
    </source>
</evidence>
<evidence type="ECO:0000256" key="5">
    <source>
        <dbReference type="ARBA" id="ARBA00022970"/>
    </source>
</evidence>
<evidence type="ECO:0000256" key="6">
    <source>
        <dbReference type="ARBA" id="ARBA00022989"/>
    </source>
</evidence>
<comment type="similarity">
    <text evidence="8">In the C-terminal section; belongs to the OsmX family.</text>
</comment>
<dbReference type="FunFam" id="1.10.3720.10:FF:000001">
    <property type="entry name" value="Glycine betaine ABC transporter, permease"/>
    <property type="match status" value="1"/>
</dbReference>
<dbReference type="Pfam" id="PF04069">
    <property type="entry name" value="OpuAC"/>
    <property type="match status" value="1"/>
</dbReference>
<comment type="similarity">
    <text evidence="9">In the N-terminal section; belongs to the binding-protein-dependent transport system permease family.</text>
</comment>
<dbReference type="SUPFAM" id="SSF161098">
    <property type="entry name" value="MetI-like"/>
    <property type="match status" value="1"/>
</dbReference>
<dbReference type="GO" id="GO:0043190">
    <property type="term" value="C:ATP-binding cassette (ABC) transporter complex"/>
    <property type="evidence" value="ECO:0007669"/>
    <property type="project" value="InterPro"/>
</dbReference>
<dbReference type="InterPro" id="IPR051204">
    <property type="entry name" value="ABC_transp_perm/SBD"/>
</dbReference>
<keyword evidence="5" id="KW-0029">Amino-acid transport</keyword>
<dbReference type="PANTHER" id="PTHR30177:SF4">
    <property type="entry name" value="OSMOPROTECTANT IMPORT PERMEASE PROTEIN OSMW"/>
    <property type="match status" value="1"/>
</dbReference>
<comment type="similarity">
    <text evidence="2">Belongs to the binding-protein-dependent transport system permease family. CysTW subfamily.</text>
</comment>
<dbReference type="GO" id="GO:0031460">
    <property type="term" value="P:glycine betaine transport"/>
    <property type="evidence" value="ECO:0007669"/>
    <property type="project" value="TreeGrafter"/>
</dbReference>
<organism evidence="12">
    <name type="scientific">Alkalihalophilus sp. As8PL</name>
    <dbReference type="NCBI Taxonomy" id="3237103"/>
    <lineage>
        <taxon>Bacteria</taxon>
        <taxon>Bacillati</taxon>
        <taxon>Bacillota</taxon>
        <taxon>Bacilli</taxon>
        <taxon>Bacillales</taxon>
        <taxon>Bacillaceae</taxon>
        <taxon>Alkalihalophilus</taxon>
    </lineage>
</organism>
<dbReference type="PANTHER" id="PTHR30177">
    <property type="entry name" value="GLYCINE BETAINE/L-PROLINE TRANSPORT SYSTEM PERMEASE PROTEIN PROW"/>
    <property type="match status" value="1"/>
</dbReference>
<feature type="transmembrane region" description="Helical" evidence="10">
    <location>
        <begin position="77"/>
        <end position="97"/>
    </location>
</feature>
<evidence type="ECO:0000256" key="7">
    <source>
        <dbReference type="ARBA" id="ARBA00023136"/>
    </source>
</evidence>
<proteinExistence type="inferred from homology"/>
<dbReference type="Pfam" id="PF00528">
    <property type="entry name" value="BPD_transp_1"/>
    <property type="match status" value="1"/>
</dbReference>
<dbReference type="InterPro" id="IPR035906">
    <property type="entry name" value="MetI-like_sf"/>
</dbReference>
<evidence type="ECO:0000256" key="3">
    <source>
        <dbReference type="ARBA" id="ARBA00022448"/>
    </source>
</evidence>
<dbReference type="PROSITE" id="PS50928">
    <property type="entry name" value="ABC_TM1"/>
    <property type="match status" value="1"/>
</dbReference>
<accession>A0AB39BSX3</accession>
<dbReference type="InterPro" id="IPR000515">
    <property type="entry name" value="MetI-like"/>
</dbReference>
<feature type="transmembrane region" description="Helical" evidence="10">
    <location>
        <begin position="213"/>
        <end position="233"/>
    </location>
</feature>
<name>A0AB39BSX3_9BACI</name>
<reference evidence="12" key="1">
    <citation type="submission" date="2024-07" db="EMBL/GenBank/DDBJ databases">
        <title>Identification and characteristics of an arsenic-resistant bacterial isolate, which belongs to a novel species.</title>
        <authorList>
            <person name="Juszczyk A."/>
            <person name="Kowalczyk A."/>
            <person name="Was K."/>
            <person name="Kosowicz W."/>
            <person name="Budzyn A."/>
            <person name="Latowski D."/>
        </authorList>
    </citation>
    <scope>NUCLEOTIDE SEQUENCE</scope>
    <source>
        <strain evidence="12">As8PL</strain>
    </source>
</reference>
<evidence type="ECO:0000313" key="12">
    <source>
        <dbReference type="EMBL" id="XDI36997.1"/>
    </source>
</evidence>
<dbReference type="EMBL" id="CP162551">
    <property type="protein sequence ID" value="XDI36997.1"/>
    <property type="molecule type" value="Genomic_DNA"/>
</dbReference>
<dbReference type="CDD" id="cd06261">
    <property type="entry name" value="TM_PBP2"/>
    <property type="match status" value="1"/>
</dbReference>
<dbReference type="InterPro" id="IPR007210">
    <property type="entry name" value="ABC_Gly_betaine_transp_sub-bd"/>
</dbReference>
<keyword evidence="7 10" id="KW-0472">Membrane</keyword>
<sequence>MDTLNRLYQLFIQRQDLLWNALWEHIQLSLISLLIAVFIAVPLGVFLSRQTRIAEFVIGITAVLQTIPSLALLGFMILFVGIGTTPAIIALTAYALLPILRNTYTGISEVDPAIREAARGMGMNSYRRLVKVELPIAMPTVMAGIRTSMVLIVGTATLAALIGAGGLGDLIMTGIQRANNEYILLGAIPAALLALFFDFILRFTENRSKGASFTPIVTVISLALLIVIIPPIVASQGGSDASTRLVVGGKEGAEPAIIGNMYKLLIEDQTDIQVTVQSGLGGTDFVYNALRGGDIDMYLEFSGTVVGDLLNIEDFSYDEREAYEQARDGIYEAEQLIFLEPMDYHNTYAIAVTSEFVEETGVETIADLDPYQDELSAGFTFEFIDRHDGYPGLIDKYGIEFSNVQSMEAALRSRALVSGDVQVIDAYSTDAYLVEYDLVVLEDNEQLFPPYQGAPLLREETLDEHPELEEILNQLAGIITEEEIQQMNYRVDYDDENPEDIAREFLEEKGLIQ</sequence>
<keyword evidence="6 10" id="KW-1133">Transmembrane helix</keyword>
<dbReference type="Gene3D" id="1.10.3720.10">
    <property type="entry name" value="MetI-like"/>
    <property type="match status" value="1"/>
</dbReference>
<feature type="transmembrane region" description="Helical" evidence="10">
    <location>
        <begin position="136"/>
        <end position="162"/>
    </location>
</feature>
<dbReference type="SUPFAM" id="SSF53850">
    <property type="entry name" value="Periplasmic binding protein-like II"/>
    <property type="match status" value="1"/>
</dbReference>
<comment type="subcellular location">
    <subcellularLocation>
        <location evidence="1 10">Cell membrane</location>
        <topology evidence="1 10">Multi-pass membrane protein</topology>
    </subcellularLocation>
</comment>
<gene>
    <name evidence="12" type="ORF">AB3N04_01430</name>
</gene>
<dbReference type="RefSeq" id="WP_368504379.1">
    <property type="nucleotide sequence ID" value="NZ_CP162551.1"/>
</dbReference>
<evidence type="ECO:0000256" key="4">
    <source>
        <dbReference type="ARBA" id="ARBA00022692"/>
    </source>
</evidence>
<feature type="transmembrane region" description="Helical" evidence="10">
    <location>
        <begin position="182"/>
        <end position="201"/>
    </location>
</feature>
<dbReference type="InterPro" id="IPR058089">
    <property type="entry name" value="EgtUBC_SBD"/>
</dbReference>